<dbReference type="Pfam" id="PF25917">
    <property type="entry name" value="BSH_RND"/>
    <property type="match status" value="1"/>
</dbReference>
<dbReference type="PANTHER" id="PTHR30469:SF33">
    <property type="entry name" value="SLR1207 PROTEIN"/>
    <property type="match status" value="1"/>
</dbReference>
<dbReference type="Gene3D" id="2.40.50.100">
    <property type="match status" value="1"/>
</dbReference>
<evidence type="ECO:0000256" key="8">
    <source>
        <dbReference type="SAM" id="Coils"/>
    </source>
</evidence>
<feature type="domain" description="Multidrug resistance protein MdtA-like beta-barrel" evidence="12">
    <location>
        <begin position="233"/>
        <end position="327"/>
    </location>
</feature>
<evidence type="ECO:0000259" key="10">
    <source>
        <dbReference type="Pfam" id="PF25876"/>
    </source>
</evidence>
<keyword evidence="3" id="KW-0813">Transport</keyword>
<dbReference type="PANTHER" id="PTHR30469">
    <property type="entry name" value="MULTIDRUG RESISTANCE PROTEIN MDTA"/>
    <property type="match status" value="1"/>
</dbReference>
<dbReference type="Pfam" id="PF25967">
    <property type="entry name" value="RND-MFP_C"/>
    <property type="match status" value="1"/>
</dbReference>
<evidence type="ECO:0000256" key="7">
    <source>
        <dbReference type="ARBA" id="ARBA00023136"/>
    </source>
</evidence>
<dbReference type="Gene3D" id="2.40.420.20">
    <property type="match status" value="1"/>
</dbReference>
<evidence type="ECO:0000256" key="6">
    <source>
        <dbReference type="ARBA" id="ARBA00023054"/>
    </source>
</evidence>
<evidence type="ECO:0000256" key="5">
    <source>
        <dbReference type="ARBA" id="ARBA00022519"/>
    </source>
</evidence>
<evidence type="ECO:0000313" key="14">
    <source>
        <dbReference type="EMBL" id="MFC3265009.1"/>
    </source>
</evidence>
<evidence type="ECO:0000313" key="15">
    <source>
        <dbReference type="Proteomes" id="UP001595536"/>
    </source>
</evidence>
<feature type="domain" description="Multidrug resistance protein MdtA-like alpha-helical hairpin" evidence="10">
    <location>
        <begin position="118"/>
        <end position="194"/>
    </location>
</feature>
<feature type="domain" description="Multidrug resistance protein MdtA-like barrel-sandwich hybrid" evidence="11">
    <location>
        <begin position="71"/>
        <end position="226"/>
    </location>
</feature>
<keyword evidence="15" id="KW-1185">Reference proteome</keyword>
<dbReference type="Proteomes" id="UP001595536">
    <property type="component" value="Unassembled WGS sequence"/>
</dbReference>
<dbReference type="InterPro" id="IPR058626">
    <property type="entry name" value="MdtA-like_b-barrel"/>
</dbReference>
<evidence type="ECO:0000256" key="4">
    <source>
        <dbReference type="ARBA" id="ARBA00022475"/>
    </source>
</evidence>
<dbReference type="Gene3D" id="6.10.140.1990">
    <property type="match status" value="1"/>
</dbReference>
<dbReference type="NCBIfam" id="TIGR01730">
    <property type="entry name" value="RND_mfp"/>
    <property type="match status" value="1"/>
</dbReference>
<comment type="caution">
    <text evidence="14">The sequence shown here is derived from an EMBL/GenBank/DDBJ whole genome shotgun (WGS) entry which is preliminary data.</text>
</comment>
<feature type="coiled-coil region" evidence="8">
    <location>
        <begin position="104"/>
        <end position="176"/>
    </location>
</feature>
<evidence type="ECO:0000259" key="11">
    <source>
        <dbReference type="Pfam" id="PF25917"/>
    </source>
</evidence>
<proteinExistence type="inferred from homology"/>
<dbReference type="Gene3D" id="2.40.30.170">
    <property type="match status" value="1"/>
</dbReference>
<keyword evidence="7" id="KW-0472">Membrane</keyword>
<dbReference type="Pfam" id="PF25944">
    <property type="entry name" value="Beta-barrel_RND"/>
    <property type="match status" value="1"/>
</dbReference>
<dbReference type="Pfam" id="PF25876">
    <property type="entry name" value="HH_MFP_RND"/>
    <property type="match status" value="1"/>
</dbReference>
<dbReference type="InterPro" id="IPR030190">
    <property type="entry name" value="MacA_alpha-hairpin_sf"/>
</dbReference>
<evidence type="ECO:0000256" key="1">
    <source>
        <dbReference type="ARBA" id="ARBA00004236"/>
    </source>
</evidence>
<evidence type="ECO:0000259" key="12">
    <source>
        <dbReference type="Pfam" id="PF25944"/>
    </source>
</evidence>
<feature type="region of interest" description="Disordered" evidence="9">
    <location>
        <begin position="388"/>
        <end position="413"/>
    </location>
</feature>
<dbReference type="InterPro" id="IPR006143">
    <property type="entry name" value="RND_pump_MFP"/>
</dbReference>
<keyword evidence="4" id="KW-1003">Cell membrane</keyword>
<name>A0ABV7LBG6_9HYPH</name>
<sequence length="413" mass="44047">MTSPRPPHQPRARRRLKYALLLAAAAAIAGGAWWWRSAAKPSGPAYVTAPVTRGDVEETVLATGTLRPARLVAVGSQVSGRVLSVKHKVGDRVRKGELVAQIDSTNQENKLRTAEADLARLRAQREEKIASLRLAEQNLQRQQAMVTRNAVSRLDYDRAVAEVEMIRAQIAALDAQITSGEVAVEDARANLGYTQIVAPIDGTVLAVVTQEGQTVSAIQSAPTIVILGQLDNMAVNAQISEADVVKVKPGQKVRFSIIGEPDRTQMATLEAIEPAPESIRTDPAISSSSASSSAATSAIYYNGVFHVPNPDGRLRTYMTANAHIILGQAKDVLTVPASALQRRGRGHVVRVAGPDGKVEERRVEVGLNDKVKAEIRSGLKEGERVIVGDAADARGPGGGPPGGPMRRRPPMGL</sequence>
<gene>
    <name evidence="14" type="ORF">ACFOEX_01365</name>
</gene>
<feature type="domain" description="Multidrug resistance protein MdtA-like C-terminal permuted SH3" evidence="13">
    <location>
        <begin position="331"/>
        <end position="389"/>
    </location>
</feature>
<dbReference type="EMBL" id="JBHRUV010000007">
    <property type="protein sequence ID" value="MFC3265009.1"/>
    <property type="molecule type" value="Genomic_DNA"/>
</dbReference>
<evidence type="ECO:0000256" key="2">
    <source>
        <dbReference type="ARBA" id="ARBA00009477"/>
    </source>
</evidence>
<organism evidence="14 15">
    <name type="scientific">Camelimonas abortus</name>
    <dbReference type="NCBI Taxonomy" id="1017184"/>
    <lineage>
        <taxon>Bacteria</taxon>
        <taxon>Pseudomonadati</taxon>
        <taxon>Pseudomonadota</taxon>
        <taxon>Alphaproteobacteria</taxon>
        <taxon>Hyphomicrobiales</taxon>
        <taxon>Chelatococcaceae</taxon>
        <taxon>Camelimonas</taxon>
    </lineage>
</organism>
<evidence type="ECO:0000259" key="13">
    <source>
        <dbReference type="Pfam" id="PF25967"/>
    </source>
</evidence>
<comment type="subcellular location">
    <subcellularLocation>
        <location evidence="1">Cell membrane</location>
    </subcellularLocation>
</comment>
<keyword evidence="6 8" id="KW-0175">Coiled coil</keyword>
<accession>A0ABV7LBG6</accession>
<dbReference type="InterPro" id="IPR058625">
    <property type="entry name" value="MdtA-like_BSH"/>
</dbReference>
<dbReference type="InterPro" id="IPR058627">
    <property type="entry name" value="MdtA-like_C"/>
</dbReference>
<reference evidence="15" key="1">
    <citation type="journal article" date="2019" name="Int. J. Syst. Evol. Microbiol.">
        <title>The Global Catalogue of Microorganisms (GCM) 10K type strain sequencing project: providing services to taxonomists for standard genome sequencing and annotation.</title>
        <authorList>
            <consortium name="The Broad Institute Genomics Platform"/>
            <consortium name="The Broad Institute Genome Sequencing Center for Infectious Disease"/>
            <person name="Wu L."/>
            <person name="Ma J."/>
        </authorList>
    </citation>
    <scope>NUCLEOTIDE SEQUENCE [LARGE SCALE GENOMIC DNA]</scope>
    <source>
        <strain evidence="15">CCM 7941</strain>
    </source>
</reference>
<protein>
    <submittedName>
        <fullName evidence="14">Efflux RND transporter periplasmic adaptor subunit</fullName>
    </submittedName>
</protein>
<keyword evidence="5" id="KW-0997">Cell inner membrane</keyword>
<evidence type="ECO:0000256" key="3">
    <source>
        <dbReference type="ARBA" id="ARBA00022448"/>
    </source>
</evidence>
<dbReference type="InterPro" id="IPR058624">
    <property type="entry name" value="MdtA-like_HH"/>
</dbReference>
<dbReference type="RefSeq" id="WP_376831552.1">
    <property type="nucleotide sequence ID" value="NZ_JBHLWR010000006.1"/>
</dbReference>
<comment type="similarity">
    <text evidence="2">Belongs to the membrane fusion protein (MFP) (TC 8.A.1) family.</text>
</comment>
<evidence type="ECO:0000256" key="9">
    <source>
        <dbReference type="SAM" id="MobiDB-lite"/>
    </source>
</evidence>
<dbReference type="SUPFAM" id="SSF111369">
    <property type="entry name" value="HlyD-like secretion proteins"/>
    <property type="match status" value="1"/>
</dbReference>